<accession>A0A0C2XSL4</accession>
<organism evidence="1 2">
    <name type="scientific">Hebeloma cylindrosporum</name>
    <dbReference type="NCBI Taxonomy" id="76867"/>
    <lineage>
        <taxon>Eukaryota</taxon>
        <taxon>Fungi</taxon>
        <taxon>Dikarya</taxon>
        <taxon>Basidiomycota</taxon>
        <taxon>Agaricomycotina</taxon>
        <taxon>Agaricomycetes</taxon>
        <taxon>Agaricomycetidae</taxon>
        <taxon>Agaricales</taxon>
        <taxon>Agaricineae</taxon>
        <taxon>Hymenogastraceae</taxon>
        <taxon>Hebeloma</taxon>
    </lineage>
</organism>
<dbReference type="HOGENOM" id="CLU_030662_0_0_1"/>
<dbReference type="EMBL" id="KN831782">
    <property type="protein sequence ID" value="KIM40688.1"/>
    <property type="molecule type" value="Genomic_DNA"/>
</dbReference>
<proteinExistence type="predicted"/>
<sequence>MPEVPKFAYMFDKIMRHPEFENRLTTARHTSQVCASWRQIILECPSIWGNLIDLDCLQQESDAWRNEVLLRSEGAAHLAIRGKLTLTYDFLAGEYSKKGVNAFLENLLYDHWGRIYWLDIQIDCNVDRCSDRVWANLGRATRKMKFFSVSFRHNLHPVPPSFSLPPSFTLFAHDAPRLTHFHQNHIPIRKLEAFSTLTSLVLDSVSDLSIVLEICSRNHSLQTLSLFFGTHPGGPSTEGHLRHVNLPCLSSLNIVSELRLSMAFLDHVEPGPGCALELTTDSVMGSAPMLFLSPDEFVEVQRIITKYANNYFSHRSDTSLTIGLYPRSGSIRLVARRFGVYIQAFCVPDPNAQLGPVQVSTLFLGFLRTVDPAYSVKDLTLDVSLPPILDHPTIDFFLTAMPALETLSISTSDLISLLNGIDHRYLFPQLRKLVWPFSYPPRTPPPAEVTALLIPFLTRRRNLGIPIREIDFSEWSPNSLVNDGPMDVGELEEVRGLKVVWNFHQKYTRTKREHVCGTRRRKKLEERLFDDVPEPVEMCESEEES</sequence>
<reference evidence="1 2" key="1">
    <citation type="submission" date="2014-04" db="EMBL/GenBank/DDBJ databases">
        <authorList>
            <consortium name="DOE Joint Genome Institute"/>
            <person name="Kuo A."/>
            <person name="Gay G."/>
            <person name="Dore J."/>
            <person name="Kohler A."/>
            <person name="Nagy L.G."/>
            <person name="Floudas D."/>
            <person name="Copeland A."/>
            <person name="Barry K.W."/>
            <person name="Cichocki N."/>
            <person name="Veneault-Fourrey C."/>
            <person name="LaButti K."/>
            <person name="Lindquist E.A."/>
            <person name="Lipzen A."/>
            <person name="Lundell T."/>
            <person name="Morin E."/>
            <person name="Murat C."/>
            <person name="Sun H."/>
            <person name="Tunlid A."/>
            <person name="Henrissat B."/>
            <person name="Grigoriev I.V."/>
            <person name="Hibbett D.S."/>
            <person name="Martin F."/>
            <person name="Nordberg H.P."/>
            <person name="Cantor M.N."/>
            <person name="Hua S.X."/>
        </authorList>
    </citation>
    <scope>NUCLEOTIDE SEQUENCE [LARGE SCALE GENOMIC DNA]</scope>
    <source>
        <strain evidence="2">h7</strain>
    </source>
</reference>
<keyword evidence="2" id="KW-1185">Reference proteome</keyword>
<evidence type="ECO:0000313" key="1">
    <source>
        <dbReference type="EMBL" id="KIM40688.1"/>
    </source>
</evidence>
<dbReference type="Proteomes" id="UP000053424">
    <property type="component" value="Unassembled WGS sequence"/>
</dbReference>
<dbReference type="OrthoDB" id="3131455at2759"/>
<evidence type="ECO:0008006" key="3">
    <source>
        <dbReference type="Google" id="ProtNLM"/>
    </source>
</evidence>
<protein>
    <recommendedName>
        <fullName evidence="3">F-box domain-containing protein</fullName>
    </recommendedName>
</protein>
<dbReference type="AlphaFoldDB" id="A0A0C2XSL4"/>
<reference evidence="2" key="2">
    <citation type="submission" date="2015-01" db="EMBL/GenBank/DDBJ databases">
        <title>Evolutionary Origins and Diversification of the Mycorrhizal Mutualists.</title>
        <authorList>
            <consortium name="DOE Joint Genome Institute"/>
            <consortium name="Mycorrhizal Genomics Consortium"/>
            <person name="Kohler A."/>
            <person name="Kuo A."/>
            <person name="Nagy L.G."/>
            <person name="Floudas D."/>
            <person name="Copeland A."/>
            <person name="Barry K.W."/>
            <person name="Cichocki N."/>
            <person name="Veneault-Fourrey C."/>
            <person name="LaButti K."/>
            <person name="Lindquist E.A."/>
            <person name="Lipzen A."/>
            <person name="Lundell T."/>
            <person name="Morin E."/>
            <person name="Murat C."/>
            <person name="Riley R."/>
            <person name="Ohm R."/>
            <person name="Sun H."/>
            <person name="Tunlid A."/>
            <person name="Henrissat B."/>
            <person name="Grigoriev I.V."/>
            <person name="Hibbett D.S."/>
            <person name="Martin F."/>
        </authorList>
    </citation>
    <scope>NUCLEOTIDE SEQUENCE [LARGE SCALE GENOMIC DNA]</scope>
    <source>
        <strain evidence="2">h7</strain>
    </source>
</reference>
<gene>
    <name evidence="1" type="ORF">M413DRAFT_28471</name>
</gene>
<name>A0A0C2XSL4_HEBCY</name>
<evidence type="ECO:0000313" key="2">
    <source>
        <dbReference type="Proteomes" id="UP000053424"/>
    </source>
</evidence>